<keyword evidence="2" id="KW-1185">Reference proteome</keyword>
<name>A0AAV3XQV6_9CYAN</name>
<dbReference type="Proteomes" id="UP001050975">
    <property type="component" value="Unassembled WGS sequence"/>
</dbReference>
<comment type="caution">
    <text evidence="1">The sequence shown here is derived from an EMBL/GenBank/DDBJ whole genome shotgun (WGS) entry which is preliminary data.</text>
</comment>
<dbReference type="AlphaFoldDB" id="A0AAV3XQV6"/>
<reference evidence="1" key="1">
    <citation type="submission" date="2019-10" db="EMBL/GenBank/DDBJ databases">
        <title>Draft genome sequece of Microseira wollei NIES-4236.</title>
        <authorList>
            <person name="Yamaguchi H."/>
            <person name="Suzuki S."/>
            <person name="Kawachi M."/>
        </authorList>
    </citation>
    <scope>NUCLEOTIDE SEQUENCE</scope>
    <source>
        <strain evidence="1">NIES-4236</strain>
    </source>
</reference>
<evidence type="ECO:0000313" key="1">
    <source>
        <dbReference type="EMBL" id="GET43316.1"/>
    </source>
</evidence>
<accession>A0AAV3XQV6</accession>
<protein>
    <recommendedName>
        <fullName evidence="3">SPOR domain-containing protein</fullName>
    </recommendedName>
</protein>
<organism evidence="1 2">
    <name type="scientific">Microseira wollei NIES-4236</name>
    <dbReference type="NCBI Taxonomy" id="2530354"/>
    <lineage>
        <taxon>Bacteria</taxon>
        <taxon>Bacillati</taxon>
        <taxon>Cyanobacteriota</taxon>
        <taxon>Cyanophyceae</taxon>
        <taxon>Oscillatoriophycideae</taxon>
        <taxon>Aerosakkonematales</taxon>
        <taxon>Aerosakkonemataceae</taxon>
        <taxon>Microseira</taxon>
    </lineage>
</organism>
<evidence type="ECO:0008006" key="3">
    <source>
        <dbReference type="Google" id="ProtNLM"/>
    </source>
</evidence>
<gene>
    <name evidence="1" type="ORF">MiSe_81380</name>
</gene>
<dbReference type="EMBL" id="BLAY01000214">
    <property type="protein sequence ID" value="GET43316.1"/>
    <property type="molecule type" value="Genomic_DNA"/>
</dbReference>
<proteinExistence type="predicted"/>
<sequence>MTYRECLKPWAIARLLPNLQWVIIGRYRSRSDADGHLQLCRQRVPNIRLEVVFALPDSTDLTPDC</sequence>
<evidence type="ECO:0000313" key="2">
    <source>
        <dbReference type="Proteomes" id="UP001050975"/>
    </source>
</evidence>